<accession>A0A1J4KSW4</accession>
<feature type="compositionally biased region" description="Polar residues" evidence="1">
    <location>
        <begin position="597"/>
        <end position="615"/>
    </location>
</feature>
<comment type="caution">
    <text evidence="3">The sequence shown here is derived from an EMBL/GenBank/DDBJ whole genome shotgun (WGS) entry which is preliminary data.</text>
</comment>
<feature type="region of interest" description="Disordered" evidence="1">
    <location>
        <begin position="247"/>
        <end position="393"/>
    </location>
</feature>
<dbReference type="SMART" id="SM01349">
    <property type="entry name" value="TOG"/>
    <property type="match status" value="1"/>
</dbReference>
<dbReference type="GO" id="GO:0008017">
    <property type="term" value="F:microtubule binding"/>
    <property type="evidence" value="ECO:0007669"/>
    <property type="project" value="TreeGrafter"/>
</dbReference>
<dbReference type="InterPro" id="IPR016024">
    <property type="entry name" value="ARM-type_fold"/>
</dbReference>
<keyword evidence="4" id="KW-1185">Reference proteome</keyword>
<feature type="compositionally biased region" description="Polar residues" evidence="1">
    <location>
        <begin position="339"/>
        <end position="349"/>
    </location>
</feature>
<feature type="compositionally biased region" description="Polar residues" evidence="1">
    <location>
        <begin position="247"/>
        <end position="276"/>
    </location>
</feature>
<reference evidence="3" key="1">
    <citation type="submission" date="2016-10" db="EMBL/GenBank/DDBJ databases">
        <authorList>
            <person name="Benchimol M."/>
            <person name="Almeida L.G."/>
            <person name="Vasconcelos A.T."/>
            <person name="Perreira-Neves A."/>
            <person name="Rosa I.A."/>
            <person name="Tasca T."/>
            <person name="Bogo M.R."/>
            <person name="de Souza W."/>
        </authorList>
    </citation>
    <scope>NUCLEOTIDE SEQUENCE [LARGE SCALE GENOMIC DNA]</scope>
    <source>
        <strain evidence="3">K</strain>
    </source>
</reference>
<dbReference type="PANTHER" id="PTHR21567:SF9">
    <property type="entry name" value="CLIP-ASSOCIATING PROTEIN"/>
    <property type="match status" value="1"/>
</dbReference>
<evidence type="ECO:0000256" key="1">
    <source>
        <dbReference type="SAM" id="MobiDB-lite"/>
    </source>
</evidence>
<feature type="domain" description="TOG" evidence="2">
    <location>
        <begin position="22"/>
        <end position="250"/>
    </location>
</feature>
<proteinExistence type="predicted"/>
<dbReference type="GO" id="GO:0005819">
    <property type="term" value="C:spindle"/>
    <property type="evidence" value="ECO:0007669"/>
    <property type="project" value="UniProtKB-ARBA"/>
</dbReference>
<feature type="compositionally biased region" description="Basic and acidic residues" evidence="1">
    <location>
        <begin position="382"/>
        <end position="393"/>
    </location>
</feature>
<dbReference type="OrthoDB" id="10254277at2759"/>
<dbReference type="GeneID" id="94833264"/>
<name>A0A1J4KSW4_9EUKA</name>
<dbReference type="GO" id="GO:0005881">
    <property type="term" value="C:cytoplasmic microtubule"/>
    <property type="evidence" value="ECO:0007669"/>
    <property type="project" value="TreeGrafter"/>
</dbReference>
<dbReference type="AlphaFoldDB" id="A0A1J4KSW4"/>
<organism evidence="3 4">
    <name type="scientific">Tritrichomonas foetus</name>
    <dbReference type="NCBI Taxonomy" id="1144522"/>
    <lineage>
        <taxon>Eukaryota</taxon>
        <taxon>Metamonada</taxon>
        <taxon>Parabasalia</taxon>
        <taxon>Tritrichomonadida</taxon>
        <taxon>Tritrichomonadidae</taxon>
        <taxon>Tritrichomonas</taxon>
    </lineage>
</organism>
<dbReference type="Proteomes" id="UP000179807">
    <property type="component" value="Unassembled WGS sequence"/>
</dbReference>
<dbReference type="RefSeq" id="XP_068367112.1">
    <property type="nucleotide sequence ID" value="XM_068498560.1"/>
</dbReference>
<dbReference type="Pfam" id="PF12348">
    <property type="entry name" value="CLASP_N"/>
    <property type="match status" value="1"/>
</dbReference>
<evidence type="ECO:0000313" key="3">
    <source>
        <dbReference type="EMBL" id="OHT13976.1"/>
    </source>
</evidence>
<feature type="compositionally biased region" description="Basic and acidic residues" evidence="1">
    <location>
        <begin position="285"/>
        <end position="297"/>
    </location>
</feature>
<protein>
    <recommendedName>
        <fullName evidence="2">TOG domain-containing protein</fullName>
    </recommendedName>
</protein>
<dbReference type="PANTHER" id="PTHR21567">
    <property type="entry name" value="CLASP"/>
    <property type="match status" value="1"/>
</dbReference>
<feature type="compositionally biased region" description="Low complexity" evidence="1">
    <location>
        <begin position="572"/>
        <end position="589"/>
    </location>
</feature>
<feature type="compositionally biased region" description="Low complexity" evidence="1">
    <location>
        <begin position="368"/>
        <end position="381"/>
    </location>
</feature>
<feature type="region of interest" description="Disordered" evidence="1">
    <location>
        <begin position="569"/>
        <end position="629"/>
    </location>
</feature>
<dbReference type="GO" id="GO:0000278">
    <property type="term" value="P:mitotic cell cycle"/>
    <property type="evidence" value="ECO:0007669"/>
    <property type="project" value="UniProtKB-ARBA"/>
</dbReference>
<evidence type="ECO:0000313" key="4">
    <source>
        <dbReference type="Proteomes" id="UP000179807"/>
    </source>
</evidence>
<dbReference type="VEuPathDB" id="TrichDB:TRFO_15748"/>
<gene>
    <name evidence="3" type="ORF">TRFO_15748</name>
</gene>
<dbReference type="InterPro" id="IPR011989">
    <property type="entry name" value="ARM-like"/>
</dbReference>
<dbReference type="Gene3D" id="1.25.10.10">
    <property type="entry name" value="Leucine-rich Repeat Variant"/>
    <property type="match status" value="2"/>
</dbReference>
<dbReference type="GO" id="GO:0000226">
    <property type="term" value="P:microtubule cytoskeleton organization"/>
    <property type="evidence" value="ECO:0007669"/>
    <property type="project" value="TreeGrafter"/>
</dbReference>
<evidence type="ECO:0000259" key="2">
    <source>
        <dbReference type="SMART" id="SM01349"/>
    </source>
</evidence>
<dbReference type="EMBL" id="MLAK01000441">
    <property type="protein sequence ID" value="OHT13976.1"/>
    <property type="molecule type" value="Genomic_DNA"/>
</dbReference>
<dbReference type="SUPFAM" id="SSF48371">
    <property type="entry name" value="ARM repeat"/>
    <property type="match status" value="1"/>
</dbReference>
<dbReference type="InterPro" id="IPR034085">
    <property type="entry name" value="TOG"/>
</dbReference>
<sequence>MSRFSEVEEQIPLSEQFNNPLSLVPEITVDSRTDVEAVFIDLENRINQNDDWQKRSQAIQEAMSYIKGGIQNHPDANFVSLAPAIASSVTNLRSALVRWGSLFVAAASQALQVNFVSSLEIIVPALFKQLSHGTAIISNSCRFALLEIARNVPHRRTSRAFMTKLKSKANQQRQVVAEFIQIAIENWPNSLLTSLNGQFSDALKALVEDPSPTVRQVAREASEALGAEKPTSRSSSKVGLSVKIPVTSNFNQNTSNTPTSQRPHISHIPTSPSNKARTPIFKARRSVDDSGSPDRIRNSQIPLSPRYNDSPKSFRASQKGGGSPRGPMTQPLRKAHSLLDSQSDESPQNPLKFAKIPPPIDSFEKNDSFSGNNSGENSFDNLKFERKDTRDNNRENYNEIMNEIEKASPENEIYEYMPPKTNDDSVNFLKLLQEITASKDFTKLDGLDVLLPPSIVSAVKFIPIMKPWKPVLPILFEQFTEAFDDQIIDILSVFHFDSWLVEKFAQSFDAQTIFEREIMNGTLDSLRLVASLLRQDILRNISLKMKNKILKIASEFSDNEDSQFLVERFNGKPNNKPNSKLKSKSPNSKPLRKSDEFNNSNNSTSFKPSSKTPNKFTVRGNGKPLIKLNSKPNPVKQKVDIISKLSSALEQNESYEDVLDEISQNADEYIPEYLADLENIFIRYLNNGEREQIVSILKFCVKVLQSRDTICFSGLFQQLSELVTETDREIVDLATAVIVKMAEIDINIIISLMQNVEEAMNNSVDETALSTLSIIHAFFIDLSEAKMCEFSEPVMQYLQPALASNNTSVRRIVVLIFVEFRYKIPQQFHQYMEQLSMTQQKLIELYSSKRGPKK</sequence>
<dbReference type="InterPro" id="IPR024395">
    <property type="entry name" value="CLASP_N_dom"/>
</dbReference>